<reference evidence="3" key="1">
    <citation type="submission" date="2022-11" db="UniProtKB">
        <authorList>
            <consortium name="WormBaseParasite"/>
        </authorList>
    </citation>
    <scope>IDENTIFICATION</scope>
</reference>
<feature type="chain" id="PRO_5037363909" evidence="1">
    <location>
        <begin position="17"/>
        <end position="120"/>
    </location>
</feature>
<evidence type="ECO:0000313" key="2">
    <source>
        <dbReference type="Proteomes" id="UP000887565"/>
    </source>
</evidence>
<dbReference type="Proteomes" id="UP000887565">
    <property type="component" value="Unplaced"/>
</dbReference>
<keyword evidence="1" id="KW-0732">Signal</keyword>
<evidence type="ECO:0000256" key="1">
    <source>
        <dbReference type="SAM" id="SignalP"/>
    </source>
</evidence>
<keyword evidence="2" id="KW-1185">Reference proteome</keyword>
<evidence type="ECO:0000313" key="3">
    <source>
        <dbReference type="WBParaSite" id="nRc.2.0.1.t13452-RA"/>
    </source>
</evidence>
<sequence>MLFIILIFIIHVAVDGLALNSTGNVTLDEYENSTSDKAPQKREVSWETVYITPTHPVYLKKASYESVHYFGYRGSDLYRYHVEYGYKDLPFVELDGGTMFHYYVKHGGSYILKLDFFIRA</sequence>
<dbReference type="AlphaFoldDB" id="A0A915IJ97"/>
<feature type="signal peptide" evidence="1">
    <location>
        <begin position="1"/>
        <end position="16"/>
    </location>
</feature>
<dbReference type="WBParaSite" id="nRc.2.0.1.t13452-RA">
    <property type="protein sequence ID" value="nRc.2.0.1.t13452-RA"/>
    <property type="gene ID" value="nRc.2.0.1.g13452"/>
</dbReference>
<name>A0A915IJ97_ROMCU</name>
<proteinExistence type="predicted"/>
<protein>
    <submittedName>
        <fullName evidence="3">Uncharacterized protein</fullName>
    </submittedName>
</protein>
<organism evidence="2 3">
    <name type="scientific">Romanomermis culicivorax</name>
    <name type="common">Nematode worm</name>
    <dbReference type="NCBI Taxonomy" id="13658"/>
    <lineage>
        <taxon>Eukaryota</taxon>
        <taxon>Metazoa</taxon>
        <taxon>Ecdysozoa</taxon>
        <taxon>Nematoda</taxon>
        <taxon>Enoplea</taxon>
        <taxon>Dorylaimia</taxon>
        <taxon>Mermithida</taxon>
        <taxon>Mermithoidea</taxon>
        <taxon>Mermithidae</taxon>
        <taxon>Romanomermis</taxon>
    </lineage>
</organism>
<accession>A0A915IJ97</accession>